<evidence type="ECO:0000313" key="6">
    <source>
        <dbReference type="EMBL" id="CAD7634063.1"/>
    </source>
</evidence>
<name>A0A7R9L320_9ACAR</name>
<comment type="similarity">
    <text evidence="1">Belongs to the type-B carboxylesterase/lipase family.</text>
</comment>
<dbReference type="InterPro" id="IPR002018">
    <property type="entry name" value="CarbesteraseB"/>
</dbReference>
<reference evidence="6" key="1">
    <citation type="submission" date="2020-11" db="EMBL/GenBank/DDBJ databases">
        <authorList>
            <person name="Tran Van P."/>
        </authorList>
    </citation>
    <scope>NUCLEOTIDE SEQUENCE</scope>
</reference>
<gene>
    <name evidence="6" type="ORF">OSB1V03_LOCUS14459</name>
</gene>
<dbReference type="OrthoDB" id="6846267at2759"/>
<protein>
    <recommendedName>
        <fullName evidence="5">Carboxylesterase type B domain-containing protein</fullName>
    </recommendedName>
</protein>
<sequence length="107" mass="11665">MSTDDVNIPGHSGIRDQIQGLRWINNNIAQFNGNPQNVTIIGHDAGGISVSMHVLNPAAWLLQTFNSAISIGGTAFTPWAFKGNPKDQAMNFADFYGCDQRSDKMLD</sequence>
<dbReference type="Pfam" id="PF00135">
    <property type="entry name" value="COesterase"/>
    <property type="match status" value="1"/>
</dbReference>
<keyword evidence="7" id="KW-1185">Reference proteome</keyword>
<organism evidence="6">
    <name type="scientific">Medioppia subpectinata</name>
    <dbReference type="NCBI Taxonomy" id="1979941"/>
    <lineage>
        <taxon>Eukaryota</taxon>
        <taxon>Metazoa</taxon>
        <taxon>Ecdysozoa</taxon>
        <taxon>Arthropoda</taxon>
        <taxon>Chelicerata</taxon>
        <taxon>Arachnida</taxon>
        <taxon>Acari</taxon>
        <taxon>Acariformes</taxon>
        <taxon>Sarcoptiformes</taxon>
        <taxon>Oribatida</taxon>
        <taxon>Brachypylina</taxon>
        <taxon>Oppioidea</taxon>
        <taxon>Oppiidae</taxon>
        <taxon>Medioppia</taxon>
    </lineage>
</organism>
<evidence type="ECO:0000256" key="1">
    <source>
        <dbReference type="ARBA" id="ARBA00005964"/>
    </source>
</evidence>
<dbReference type="PANTHER" id="PTHR43142">
    <property type="entry name" value="CARBOXYLIC ESTER HYDROLASE"/>
    <property type="match status" value="1"/>
</dbReference>
<evidence type="ECO:0000256" key="2">
    <source>
        <dbReference type="ARBA" id="ARBA00022487"/>
    </source>
</evidence>
<feature type="domain" description="Carboxylesterase type B" evidence="5">
    <location>
        <begin position="1"/>
        <end position="104"/>
    </location>
</feature>
<dbReference type="EMBL" id="OC868482">
    <property type="protein sequence ID" value="CAD7634063.1"/>
    <property type="molecule type" value="Genomic_DNA"/>
</dbReference>
<evidence type="ECO:0000313" key="7">
    <source>
        <dbReference type="Proteomes" id="UP000759131"/>
    </source>
</evidence>
<dbReference type="PANTHER" id="PTHR43142:SF1">
    <property type="entry name" value="CARBOXYLIC ESTER HYDROLASE"/>
    <property type="match status" value="1"/>
</dbReference>
<dbReference type="Proteomes" id="UP000759131">
    <property type="component" value="Unassembled WGS sequence"/>
</dbReference>
<keyword evidence="4" id="KW-0325">Glycoprotein</keyword>
<proteinExistence type="inferred from homology"/>
<dbReference type="GO" id="GO:0052689">
    <property type="term" value="F:carboxylic ester hydrolase activity"/>
    <property type="evidence" value="ECO:0007669"/>
    <property type="project" value="UniProtKB-KW"/>
</dbReference>
<evidence type="ECO:0000259" key="5">
    <source>
        <dbReference type="Pfam" id="PF00135"/>
    </source>
</evidence>
<keyword evidence="3" id="KW-0378">Hydrolase</keyword>
<dbReference type="EMBL" id="CAJPIZ010013907">
    <property type="protein sequence ID" value="CAG2114493.1"/>
    <property type="molecule type" value="Genomic_DNA"/>
</dbReference>
<dbReference type="InterPro" id="IPR029058">
    <property type="entry name" value="AB_hydrolase_fold"/>
</dbReference>
<evidence type="ECO:0000256" key="3">
    <source>
        <dbReference type="ARBA" id="ARBA00022801"/>
    </source>
</evidence>
<dbReference type="Gene3D" id="3.40.50.1820">
    <property type="entry name" value="alpha/beta hydrolase"/>
    <property type="match status" value="1"/>
</dbReference>
<keyword evidence="2" id="KW-0719">Serine esterase</keyword>
<dbReference type="SUPFAM" id="SSF53474">
    <property type="entry name" value="alpha/beta-Hydrolases"/>
    <property type="match status" value="1"/>
</dbReference>
<dbReference type="AlphaFoldDB" id="A0A7R9L320"/>
<evidence type="ECO:0000256" key="4">
    <source>
        <dbReference type="ARBA" id="ARBA00023180"/>
    </source>
</evidence>
<accession>A0A7R9L320</accession>